<dbReference type="OrthoDB" id="425681at2759"/>
<evidence type="ECO:0000313" key="2">
    <source>
        <dbReference type="Proteomes" id="UP000299102"/>
    </source>
</evidence>
<reference evidence="1 2" key="1">
    <citation type="journal article" date="2019" name="Commun. Biol.">
        <title>The bagworm genome reveals a unique fibroin gene that provides high tensile strength.</title>
        <authorList>
            <person name="Kono N."/>
            <person name="Nakamura H."/>
            <person name="Ohtoshi R."/>
            <person name="Tomita M."/>
            <person name="Numata K."/>
            <person name="Arakawa K."/>
        </authorList>
    </citation>
    <scope>NUCLEOTIDE SEQUENCE [LARGE SCALE GENOMIC DNA]</scope>
</reference>
<organism evidence="1 2">
    <name type="scientific">Eumeta variegata</name>
    <name type="common">Bagworm moth</name>
    <name type="synonym">Eumeta japonica</name>
    <dbReference type="NCBI Taxonomy" id="151549"/>
    <lineage>
        <taxon>Eukaryota</taxon>
        <taxon>Metazoa</taxon>
        <taxon>Ecdysozoa</taxon>
        <taxon>Arthropoda</taxon>
        <taxon>Hexapoda</taxon>
        <taxon>Insecta</taxon>
        <taxon>Pterygota</taxon>
        <taxon>Neoptera</taxon>
        <taxon>Endopterygota</taxon>
        <taxon>Lepidoptera</taxon>
        <taxon>Glossata</taxon>
        <taxon>Ditrysia</taxon>
        <taxon>Tineoidea</taxon>
        <taxon>Psychidae</taxon>
        <taxon>Oiketicinae</taxon>
        <taxon>Eumeta</taxon>
    </lineage>
</organism>
<sequence>MDELSVKCLLHADDQVILTPSVCELQEMVTKMNDFIKKSGMMSDERSSGLIYGDGGVMEVNLGHRNSHSLDEIKQQKILLYEQRKVHVPIPISDPGVDPIPINWHRIFDIEHESEASEAEVDRRNSHSLAETKQRKLLLYVCVLWECGVSRFEPAYFRAAAKLTTCL</sequence>
<keyword evidence="2" id="KW-1185">Reference proteome</keyword>
<dbReference type="EMBL" id="BGZK01000662">
    <property type="protein sequence ID" value="GBP55157.1"/>
    <property type="molecule type" value="Genomic_DNA"/>
</dbReference>
<dbReference type="AlphaFoldDB" id="A0A4C1WYG6"/>
<accession>A0A4C1WYG6</accession>
<protein>
    <recommendedName>
        <fullName evidence="3">Reverse transcriptase domain-containing protein</fullName>
    </recommendedName>
</protein>
<name>A0A4C1WYG6_EUMVA</name>
<proteinExistence type="predicted"/>
<evidence type="ECO:0008006" key="3">
    <source>
        <dbReference type="Google" id="ProtNLM"/>
    </source>
</evidence>
<comment type="caution">
    <text evidence="1">The sequence shown here is derived from an EMBL/GenBank/DDBJ whole genome shotgun (WGS) entry which is preliminary data.</text>
</comment>
<dbReference type="Proteomes" id="UP000299102">
    <property type="component" value="Unassembled WGS sequence"/>
</dbReference>
<gene>
    <name evidence="1" type="ORF">EVAR_90179_1</name>
</gene>
<evidence type="ECO:0000313" key="1">
    <source>
        <dbReference type="EMBL" id="GBP55157.1"/>
    </source>
</evidence>